<dbReference type="Proteomes" id="UP001432209">
    <property type="component" value="Chromosome"/>
</dbReference>
<dbReference type="GO" id="GO:0005524">
    <property type="term" value="F:ATP binding"/>
    <property type="evidence" value="ECO:0007669"/>
    <property type="project" value="UniProtKB-KW"/>
</dbReference>
<evidence type="ECO:0000256" key="2">
    <source>
        <dbReference type="ARBA" id="ARBA00012438"/>
    </source>
</evidence>
<dbReference type="SUPFAM" id="SSF55874">
    <property type="entry name" value="ATPase domain of HSP90 chaperone/DNA topoisomerase II/histidine kinase"/>
    <property type="match status" value="1"/>
</dbReference>
<dbReference type="InterPro" id="IPR005467">
    <property type="entry name" value="His_kinase_dom"/>
</dbReference>
<evidence type="ECO:0000259" key="7">
    <source>
        <dbReference type="PROSITE" id="PS50109"/>
    </source>
</evidence>
<dbReference type="InterPro" id="IPR050980">
    <property type="entry name" value="2C_sensor_his_kinase"/>
</dbReference>
<dbReference type="InterPro" id="IPR036890">
    <property type="entry name" value="HATPase_C_sf"/>
</dbReference>
<protein>
    <recommendedName>
        <fullName evidence="2">histidine kinase</fullName>
        <ecNumber evidence="2">2.7.13.3</ecNumber>
    </recommendedName>
</protein>
<keyword evidence="8" id="KW-0067">ATP-binding</keyword>
<gene>
    <name evidence="8" type="ORF">OG442_19085</name>
</gene>
<dbReference type="Gene3D" id="3.30.565.10">
    <property type="entry name" value="Histidine kinase-like ATPase, C-terminal domain"/>
    <property type="match status" value="1"/>
</dbReference>
<comment type="catalytic activity">
    <reaction evidence="1">
        <text>ATP + protein L-histidine = ADP + protein N-phospho-L-histidine.</text>
        <dbReference type="EC" id="2.7.13.3"/>
    </reaction>
</comment>
<keyword evidence="6" id="KW-0902">Two-component regulatory system</keyword>
<dbReference type="EMBL" id="CP109495">
    <property type="protein sequence ID" value="WUX53484.1"/>
    <property type="molecule type" value="Genomic_DNA"/>
</dbReference>
<evidence type="ECO:0000256" key="4">
    <source>
        <dbReference type="ARBA" id="ARBA00022679"/>
    </source>
</evidence>
<keyword evidence="8" id="KW-0547">Nucleotide-binding</keyword>
<evidence type="ECO:0000256" key="5">
    <source>
        <dbReference type="ARBA" id="ARBA00022777"/>
    </source>
</evidence>
<evidence type="ECO:0000256" key="6">
    <source>
        <dbReference type="ARBA" id="ARBA00023012"/>
    </source>
</evidence>
<dbReference type="SMART" id="SM00387">
    <property type="entry name" value="HATPase_c"/>
    <property type="match status" value="1"/>
</dbReference>
<accession>A0ABZ2A614</accession>
<dbReference type="EC" id="2.7.13.3" evidence="2"/>
<proteinExistence type="predicted"/>
<name>A0ABZ2A614_STRNV</name>
<dbReference type="PANTHER" id="PTHR44936:SF9">
    <property type="entry name" value="SENSOR PROTEIN CREC"/>
    <property type="match status" value="1"/>
</dbReference>
<dbReference type="InterPro" id="IPR003594">
    <property type="entry name" value="HATPase_dom"/>
</dbReference>
<sequence length="557" mass="61877">MALDGCGVDSEDFEILAAYDEALADFSGSLERLRVEFGAPSVAEMISASSDRRLTEADIDEAFSGKVLPSIDVVIDIARVLSDYSQVSEDSTVALRAQQQRTEEWKDRWRELSRRQHGVQEALRRIRNATRAVVTGATAEAESVRSEAHQHAIQIRHQAAVEAERVINHARQAAADVNQQADQLCSHLETELEFLSGQNHHEPPVELRLVGERLRDIVRVTNNMLSESILRARQFIEESQENQIWPPEEGSPDAWRQLQDAAEDLARRRLPEVVALLSRLDHQDMDLPTDSVGTFAQPEVAQVARAFDEVYGVAVRQAAEQALLRGSINSMFTNLSHRSQRLISRQQSLISELESREADPDQLASLFTLDHLATRMRRNGENLLVLAGEEPGLRWTNPVPLVEVLRAAASEVERYERIQLASVPTVEVIGRTVTDLVHLLAELLENATSFSSLQTKVQVDGHALPDGRVMIEIHDTGIGLSPEDLDDINERLANPPEVDASVSRRMGLFVVSRLSLRHGIRIQLHPSNSGGTTARVMLPVDVVALPTKAPSQDPSHE</sequence>
<dbReference type="PROSITE" id="PS50109">
    <property type="entry name" value="HIS_KIN"/>
    <property type="match status" value="1"/>
</dbReference>
<dbReference type="Pfam" id="PF02518">
    <property type="entry name" value="HATPase_c"/>
    <property type="match status" value="1"/>
</dbReference>
<evidence type="ECO:0000313" key="9">
    <source>
        <dbReference type="Proteomes" id="UP001432209"/>
    </source>
</evidence>
<keyword evidence="5" id="KW-0418">Kinase</keyword>
<evidence type="ECO:0000256" key="3">
    <source>
        <dbReference type="ARBA" id="ARBA00022553"/>
    </source>
</evidence>
<evidence type="ECO:0000313" key="8">
    <source>
        <dbReference type="EMBL" id="WUX53484.1"/>
    </source>
</evidence>
<dbReference type="PANTHER" id="PTHR44936">
    <property type="entry name" value="SENSOR PROTEIN CREC"/>
    <property type="match status" value="1"/>
</dbReference>
<keyword evidence="3" id="KW-0597">Phosphoprotein</keyword>
<feature type="domain" description="Histidine kinase" evidence="7">
    <location>
        <begin position="334"/>
        <end position="542"/>
    </location>
</feature>
<evidence type="ECO:0000256" key="1">
    <source>
        <dbReference type="ARBA" id="ARBA00000085"/>
    </source>
</evidence>
<reference evidence="8" key="1">
    <citation type="submission" date="2022-10" db="EMBL/GenBank/DDBJ databases">
        <title>The complete genomes of actinobacterial strains from the NBC collection.</title>
        <authorList>
            <person name="Joergensen T.S."/>
            <person name="Alvarez Arevalo M."/>
            <person name="Sterndorff E.B."/>
            <person name="Faurdal D."/>
            <person name="Vuksanovic O."/>
            <person name="Mourched A.-S."/>
            <person name="Charusanti P."/>
            <person name="Shaw S."/>
            <person name="Blin K."/>
            <person name="Weber T."/>
        </authorList>
    </citation>
    <scope>NUCLEOTIDE SEQUENCE</scope>
    <source>
        <strain evidence="8">NBC_01432</strain>
    </source>
</reference>
<keyword evidence="4" id="KW-0808">Transferase</keyword>
<keyword evidence="9" id="KW-1185">Reference proteome</keyword>
<organism evidence="8 9">
    <name type="scientific">Streptomyces niveus</name>
    <name type="common">Streptomyces spheroides</name>
    <dbReference type="NCBI Taxonomy" id="193462"/>
    <lineage>
        <taxon>Bacteria</taxon>
        <taxon>Bacillati</taxon>
        <taxon>Actinomycetota</taxon>
        <taxon>Actinomycetes</taxon>
        <taxon>Kitasatosporales</taxon>
        <taxon>Streptomycetaceae</taxon>
        <taxon>Streptomyces</taxon>
    </lineage>
</organism>